<protein>
    <submittedName>
        <fullName evidence="1">Uncharacterized protein</fullName>
    </submittedName>
</protein>
<dbReference type="Proteomes" id="UP000265520">
    <property type="component" value="Unassembled WGS sequence"/>
</dbReference>
<keyword evidence="2" id="KW-1185">Reference proteome</keyword>
<proteinExistence type="predicted"/>
<sequence>LAQRIVRGDVPEPLMNRKVELLFSLFT</sequence>
<accession>A0A392P0G3</accession>
<reference evidence="1 2" key="1">
    <citation type="journal article" date="2018" name="Front. Plant Sci.">
        <title>Red Clover (Trifolium pratense) and Zigzag Clover (T. medium) - A Picture of Genomic Similarities and Differences.</title>
        <authorList>
            <person name="Dluhosova J."/>
            <person name="Istvanek J."/>
            <person name="Nedelnik J."/>
            <person name="Repkova J."/>
        </authorList>
    </citation>
    <scope>NUCLEOTIDE SEQUENCE [LARGE SCALE GENOMIC DNA]</scope>
    <source>
        <strain evidence="2">cv. 10/8</strain>
        <tissue evidence="1">Leaf</tissue>
    </source>
</reference>
<name>A0A392P0G3_9FABA</name>
<dbReference type="AlphaFoldDB" id="A0A392P0G3"/>
<evidence type="ECO:0000313" key="2">
    <source>
        <dbReference type="Proteomes" id="UP000265520"/>
    </source>
</evidence>
<gene>
    <name evidence="1" type="ORF">A2U01_0026272</name>
</gene>
<comment type="caution">
    <text evidence="1">The sequence shown here is derived from an EMBL/GenBank/DDBJ whole genome shotgun (WGS) entry which is preliminary data.</text>
</comment>
<evidence type="ECO:0000313" key="1">
    <source>
        <dbReference type="EMBL" id="MCI05222.1"/>
    </source>
</evidence>
<feature type="non-terminal residue" evidence="1">
    <location>
        <position position="1"/>
    </location>
</feature>
<organism evidence="1 2">
    <name type="scientific">Trifolium medium</name>
    <dbReference type="NCBI Taxonomy" id="97028"/>
    <lineage>
        <taxon>Eukaryota</taxon>
        <taxon>Viridiplantae</taxon>
        <taxon>Streptophyta</taxon>
        <taxon>Embryophyta</taxon>
        <taxon>Tracheophyta</taxon>
        <taxon>Spermatophyta</taxon>
        <taxon>Magnoliopsida</taxon>
        <taxon>eudicotyledons</taxon>
        <taxon>Gunneridae</taxon>
        <taxon>Pentapetalae</taxon>
        <taxon>rosids</taxon>
        <taxon>fabids</taxon>
        <taxon>Fabales</taxon>
        <taxon>Fabaceae</taxon>
        <taxon>Papilionoideae</taxon>
        <taxon>50 kb inversion clade</taxon>
        <taxon>NPAAA clade</taxon>
        <taxon>Hologalegina</taxon>
        <taxon>IRL clade</taxon>
        <taxon>Trifolieae</taxon>
        <taxon>Trifolium</taxon>
    </lineage>
</organism>
<dbReference type="EMBL" id="LXQA010057930">
    <property type="protein sequence ID" value="MCI05222.1"/>
    <property type="molecule type" value="Genomic_DNA"/>
</dbReference>